<dbReference type="OrthoDB" id="3263741at2"/>
<comment type="similarity">
    <text evidence="1">Belongs to the serine-aspartate repeat-containing protein (SDr) family.</text>
</comment>
<feature type="signal peptide" evidence="5">
    <location>
        <begin position="1"/>
        <end position="26"/>
    </location>
</feature>
<reference evidence="9" key="1">
    <citation type="submission" date="2019-02" db="EMBL/GenBank/DDBJ databases">
        <title>Draft genome sequence of Enterococcus sp. Gos25-1.</title>
        <authorList>
            <person name="Tanaka N."/>
            <person name="Shiwa Y."/>
            <person name="Fujita N."/>
        </authorList>
    </citation>
    <scope>NUCLEOTIDE SEQUENCE [LARGE SCALE GENOMIC DNA]</scope>
    <source>
        <strain evidence="9">Gos25-1</strain>
    </source>
</reference>
<feature type="transmembrane region" description="Helical" evidence="4">
    <location>
        <begin position="465"/>
        <end position="487"/>
    </location>
</feature>
<dbReference type="InterPro" id="IPR013783">
    <property type="entry name" value="Ig-like_fold"/>
</dbReference>
<dbReference type="AlphaFoldDB" id="A0A4P5PGG5"/>
<dbReference type="InterPro" id="IPR048052">
    <property type="entry name" value="FM1-like"/>
</dbReference>
<keyword evidence="4" id="KW-0472">Membrane</keyword>
<feature type="chain" id="PRO_5020613236" evidence="5">
    <location>
        <begin position="27"/>
        <end position="495"/>
    </location>
</feature>
<dbReference type="InterPro" id="IPR026466">
    <property type="entry name" value="Fim_isopep_form_D2_dom"/>
</dbReference>
<keyword evidence="4" id="KW-0812">Transmembrane</keyword>
<dbReference type="NCBIfam" id="NF033902">
    <property type="entry name" value="iso_D2_wall_anc"/>
    <property type="match status" value="1"/>
</dbReference>
<evidence type="ECO:0000256" key="3">
    <source>
        <dbReference type="ARBA" id="ARBA00022729"/>
    </source>
</evidence>
<dbReference type="PANTHER" id="PTHR36108:SF13">
    <property type="entry name" value="COLOSSIN-B-RELATED"/>
    <property type="match status" value="1"/>
</dbReference>
<dbReference type="PANTHER" id="PTHR36108">
    <property type="entry name" value="COLOSSIN-B-RELATED"/>
    <property type="match status" value="1"/>
</dbReference>
<sequence>MKGLRRLLLFFLVVSPFFFTSAQALAEESVEFTLHKIVFPANQMPEETQNTGEERLQQYQGLNNVTFEVYDVTADFYQALDVAGSAISIEEVQKRLIGMDVSGRTRSSQATTATIDGEEGIARFALPAKSQNRDAVYLFRETAAPADIKSMTNDLIVVLPLVNDSGVPINQPIHLYPKNERNQPPFEKEIVNESDSYQLGDRITYQLTTTLPSGLNAYSKFILSDQADSALLLDASSIKVEVNKKVFSSYHSTAGAHHFQLNFNLIDLIPLSGQELKVTYTMTLQSEEKVDQALINTAQLETDFDRIIRKRQIKTGGKRFVKVDMNDSERKLSGAAFLVKNNQGQYLQKKEGAYQWVASNTEAQLVKLTSDGEGAFEIKGLRYGTYALEEITAPEGYLLSQLPIDFVVAENSHRMLDGTLQIVNRRSTTISRNRLPGTLGSLSTVEGGKDSVSSVRRLLPQTNEFFARSMSVVGLIIVAGIVLYKVVGISKRKGE</sequence>
<dbReference type="SUPFAM" id="SSF49478">
    <property type="entry name" value="Cna protein B-type domain"/>
    <property type="match status" value="1"/>
</dbReference>
<evidence type="ECO:0000259" key="6">
    <source>
        <dbReference type="Pfam" id="PF16555"/>
    </source>
</evidence>
<evidence type="ECO:0000313" key="8">
    <source>
        <dbReference type="EMBL" id="GCF94742.1"/>
    </source>
</evidence>
<keyword evidence="2" id="KW-0964">Secreted</keyword>
<dbReference type="InterPro" id="IPR041033">
    <property type="entry name" value="SpaA_PFL_dom_1"/>
</dbReference>
<evidence type="ECO:0000256" key="2">
    <source>
        <dbReference type="ARBA" id="ARBA00022525"/>
    </source>
</evidence>
<gene>
    <name evidence="8" type="ORF">NRIC_26330</name>
</gene>
<organism evidence="8 9">
    <name type="scientific">Enterococcus florum</name>
    <dbReference type="NCBI Taxonomy" id="2480627"/>
    <lineage>
        <taxon>Bacteria</taxon>
        <taxon>Bacillati</taxon>
        <taxon>Bacillota</taxon>
        <taxon>Bacilli</taxon>
        <taxon>Lactobacillales</taxon>
        <taxon>Enterococcaceae</taxon>
        <taxon>Enterococcus</taxon>
    </lineage>
</organism>
<evidence type="ECO:0000256" key="1">
    <source>
        <dbReference type="ARBA" id="ARBA00007257"/>
    </source>
</evidence>
<dbReference type="RefSeq" id="WP_146623150.1">
    <property type="nucleotide sequence ID" value="NZ_BJCC01000022.1"/>
</dbReference>
<evidence type="ECO:0000256" key="5">
    <source>
        <dbReference type="SAM" id="SignalP"/>
    </source>
</evidence>
<keyword evidence="9" id="KW-1185">Reference proteome</keyword>
<dbReference type="NCBIfam" id="TIGR04226">
    <property type="entry name" value="RrgB_K2N_iso_D2"/>
    <property type="match status" value="1"/>
</dbReference>
<dbReference type="Pfam" id="PF17802">
    <property type="entry name" value="SpaA"/>
    <property type="match status" value="1"/>
</dbReference>
<name>A0A4P5PGG5_9ENTE</name>
<feature type="domain" description="Gram-positive pilin subunit D1 N-terminal" evidence="6">
    <location>
        <begin position="28"/>
        <end position="180"/>
    </location>
</feature>
<keyword evidence="4" id="KW-1133">Transmembrane helix</keyword>
<accession>A0A4P5PGG5</accession>
<comment type="caution">
    <text evidence="8">The sequence shown here is derived from an EMBL/GenBank/DDBJ whole genome shotgun (WGS) entry which is preliminary data.</text>
</comment>
<dbReference type="EMBL" id="BJCC01000022">
    <property type="protein sequence ID" value="GCF94742.1"/>
    <property type="molecule type" value="Genomic_DNA"/>
</dbReference>
<dbReference type="InterPro" id="IPR032364">
    <property type="entry name" value="GramPos_pilinD1_N"/>
</dbReference>
<evidence type="ECO:0000256" key="4">
    <source>
        <dbReference type="SAM" id="Phobius"/>
    </source>
</evidence>
<protein>
    <submittedName>
        <fullName evidence="8">Cell wall surface anchor protein</fullName>
    </submittedName>
</protein>
<dbReference type="Gene3D" id="2.60.40.740">
    <property type="match status" value="1"/>
</dbReference>
<evidence type="ECO:0000313" key="9">
    <source>
        <dbReference type="Proteomes" id="UP000290567"/>
    </source>
</evidence>
<proteinExistence type="inferred from homology"/>
<evidence type="ECO:0000259" key="7">
    <source>
        <dbReference type="Pfam" id="PF17802"/>
    </source>
</evidence>
<dbReference type="Proteomes" id="UP000290567">
    <property type="component" value="Unassembled WGS sequence"/>
</dbReference>
<dbReference type="Gene3D" id="2.60.40.10">
    <property type="entry name" value="Immunoglobulins"/>
    <property type="match status" value="2"/>
</dbReference>
<feature type="domain" description="SpaA-like prealbumin fold" evidence="7">
    <location>
        <begin position="320"/>
        <end position="412"/>
    </location>
</feature>
<dbReference type="Pfam" id="PF16555">
    <property type="entry name" value="GramPos_pilinD1"/>
    <property type="match status" value="1"/>
</dbReference>
<keyword evidence="3 5" id="KW-0732">Signal</keyword>